<reference evidence="3 4" key="1">
    <citation type="submission" date="2023-08" db="EMBL/GenBank/DDBJ databases">
        <title>Black Yeasts Isolated from many extreme environments.</title>
        <authorList>
            <person name="Coleine C."/>
            <person name="Stajich J.E."/>
            <person name="Selbmann L."/>
        </authorList>
    </citation>
    <scope>NUCLEOTIDE SEQUENCE [LARGE SCALE GENOMIC DNA]</scope>
    <source>
        <strain evidence="3 4">CCFEE 5935</strain>
    </source>
</reference>
<proteinExistence type="predicted"/>
<gene>
    <name evidence="3" type="ORF">LTR77_002787</name>
</gene>
<evidence type="ECO:0000313" key="4">
    <source>
        <dbReference type="Proteomes" id="UP001337655"/>
    </source>
</evidence>
<comment type="caution">
    <text evidence="3">The sequence shown here is derived from an EMBL/GenBank/DDBJ whole genome shotgun (WGS) entry which is preliminary data.</text>
</comment>
<dbReference type="AlphaFoldDB" id="A0AAV9PIQ9"/>
<dbReference type="InterPro" id="IPR000073">
    <property type="entry name" value="AB_hydrolase_1"/>
</dbReference>
<sequence length="424" mass="44667">MKYLAAASTLAAIASARNCQQLAVPVHAAARNAVFDIPVPANNIETTNFILNLSQQGANYTESVLQGYQTVSGDYEIAAQYCEPDSGPSDTLQILTHGIGFDRTYWDSPFNNYNYSYVDEAVDEYGYSTFAWDRLGIGMSTPPNPDPLNEIQALLEVDALRALTEALRGGEVDGISSSFDKVVHIGHSFGSQHTYALTAMYPDISDGITLTGFSQNGSFAAFFLLGGNFVEANGNAAFSDLPDGYFAAGNPSGVQTNFFAPQDFDPAILTYAYNNGQPVTVGELLTFGGETGSPNPFAGPVHIVTGERDIPYCGGNCLAAPTGYDSVPATSQQFFENTDIDVTIIPGAGHGLNLQYTHPQTYSSILNWFADNGLAADGSSSGGSSSGGNNGKDGKGKGKGYKGKGKGKGRGQHGGWGKHHGPPA</sequence>
<dbReference type="Pfam" id="PF12697">
    <property type="entry name" value="Abhydrolase_6"/>
    <property type="match status" value="1"/>
</dbReference>
<evidence type="ECO:0000259" key="2">
    <source>
        <dbReference type="Pfam" id="PF12697"/>
    </source>
</evidence>
<protein>
    <recommendedName>
        <fullName evidence="2">AB hydrolase-1 domain-containing protein</fullName>
    </recommendedName>
</protein>
<name>A0AAV9PIQ9_9PEZI</name>
<feature type="domain" description="AB hydrolase-1" evidence="2">
    <location>
        <begin position="94"/>
        <end position="359"/>
    </location>
</feature>
<dbReference type="RefSeq" id="XP_064661385.1">
    <property type="nucleotide sequence ID" value="XM_064800046.1"/>
</dbReference>
<dbReference type="PANTHER" id="PTHR42886:SF87">
    <property type="entry name" value="AB HYDROLASE-1 DOMAIN-CONTAINING PROTEIN"/>
    <property type="match status" value="1"/>
</dbReference>
<organism evidence="3 4">
    <name type="scientific">Saxophila tyrrhenica</name>
    <dbReference type="NCBI Taxonomy" id="1690608"/>
    <lineage>
        <taxon>Eukaryota</taxon>
        <taxon>Fungi</taxon>
        <taxon>Dikarya</taxon>
        <taxon>Ascomycota</taxon>
        <taxon>Pezizomycotina</taxon>
        <taxon>Dothideomycetes</taxon>
        <taxon>Dothideomycetidae</taxon>
        <taxon>Mycosphaerellales</taxon>
        <taxon>Extremaceae</taxon>
        <taxon>Saxophila</taxon>
    </lineage>
</organism>
<dbReference type="GeneID" id="89924134"/>
<accession>A0AAV9PIQ9</accession>
<keyword evidence="4" id="KW-1185">Reference proteome</keyword>
<feature type="region of interest" description="Disordered" evidence="1">
    <location>
        <begin position="377"/>
        <end position="424"/>
    </location>
</feature>
<dbReference type="Proteomes" id="UP001337655">
    <property type="component" value="Unassembled WGS sequence"/>
</dbReference>
<dbReference type="PANTHER" id="PTHR42886">
    <property type="entry name" value="RE40534P-RELATED"/>
    <property type="match status" value="1"/>
</dbReference>
<evidence type="ECO:0000313" key="3">
    <source>
        <dbReference type="EMBL" id="KAK5172667.1"/>
    </source>
</evidence>
<dbReference type="SUPFAM" id="SSF53474">
    <property type="entry name" value="alpha/beta-Hydrolases"/>
    <property type="match status" value="1"/>
</dbReference>
<dbReference type="Gene3D" id="3.40.50.1820">
    <property type="entry name" value="alpha/beta hydrolase"/>
    <property type="match status" value="1"/>
</dbReference>
<evidence type="ECO:0000256" key="1">
    <source>
        <dbReference type="SAM" id="MobiDB-lite"/>
    </source>
</evidence>
<dbReference type="EMBL" id="JAVRRT010000004">
    <property type="protein sequence ID" value="KAK5172667.1"/>
    <property type="molecule type" value="Genomic_DNA"/>
</dbReference>
<feature type="compositionally biased region" description="Basic residues" evidence="1">
    <location>
        <begin position="397"/>
        <end position="424"/>
    </location>
</feature>
<feature type="compositionally biased region" description="Gly residues" evidence="1">
    <location>
        <begin position="380"/>
        <end position="391"/>
    </location>
</feature>
<dbReference type="InterPro" id="IPR029058">
    <property type="entry name" value="AB_hydrolase_fold"/>
</dbReference>